<proteinExistence type="inferred from homology"/>
<protein>
    <recommendedName>
        <fullName evidence="7">Calcium-binding protein NCS-1</fullName>
    </recommendedName>
</protein>
<dbReference type="SUPFAM" id="SSF47473">
    <property type="entry name" value="EF-hand"/>
    <property type="match status" value="1"/>
</dbReference>
<dbReference type="InterPro" id="IPR018247">
    <property type="entry name" value="EF_Hand_1_Ca_BS"/>
</dbReference>
<gene>
    <name evidence="9" type="ORF">Rt10032_c19g6230</name>
</gene>
<dbReference type="PRINTS" id="PR00450">
    <property type="entry name" value="RECOVERIN"/>
</dbReference>
<dbReference type="EMBL" id="BJWK01000019">
    <property type="protein sequence ID" value="GEM12213.1"/>
    <property type="molecule type" value="Genomic_DNA"/>
</dbReference>
<keyword evidence="6" id="KW-0449">Lipoprotein</keyword>
<comment type="similarity">
    <text evidence="1">Belongs to the recoverin family.</text>
</comment>
<evidence type="ECO:0000256" key="7">
    <source>
        <dbReference type="ARBA" id="ARBA00071944"/>
    </source>
</evidence>
<dbReference type="PANTHER" id="PTHR23055:SF178">
    <property type="entry name" value="NEUROCALCIN HOMOLOG"/>
    <property type="match status" value="1"/>
</dbReference>
<dbReference type="Gene3D" id="1.10.238.10">
    <property type="entry name" value="EF-hand"/>
    <property type="match status" value="1"/>
</dbReference>
<dbReference type="SMART" id="SM00054">
    <property type="entry name" value="EFh"/>
    <property type="match status" value="3"/>
</dbReference>
<evidence type="ECO:0000259" key="8">
    <source>
        <dbReference type="PROSITE" id="PS50222"/>
    </source>
</evidence>
<evidence type="ECO:0000256" key="4">
    <source>
        <dbReference type="ARBA" id="ARBA00022737"/>
    </source>
</evidence>
<dbReference type="InterPro" id="IPR002048">
    <property type="entry name" value="EF_hand_dom"/>
</dbReference>
<keyword evidence="2" id="KW-0519">Myristate</keyword>
<keyword evidence="5" id="KW-0106">Calcium</keyword>
<dbReference type="PROSITE" id="PS00018">
    <property type="entry name" value="EF_HAND_1"/>
    <property type="match status" value="3"/>
</dbReference>
<comment type="caution">
    <text evidence="9">The sequence shown here is derived from an EMBL/GenBank/DDBJ whole genome shotgun (WGS) entry which is preliminary data.</text>
</comment>
<dbReference type="PANTHER" id="PTHR23055">
    <property type="entry name" value="CALCIUM BINDING PROTEINS"/>
    <property type="match status" value="1"/>
</dbReference>
<feature type="domain" description="EF-hand" evidence="8">
    <location>
        <begin position="163"/>
        <end position="198"/>
    </location>
</feature>
<keyword evidence="3" id="KW-0479">Metal-binding</keyword>
<evidence type="ECO:0000256" key="5">
    <source>
        <dbReference type="ARBA" id="ARBA00022837"/>
    </source>
</evidence>
<evidence type="ECO:0000256" key="2">
    <source>
        <dbReference type="ARBA" id="ARBA00022707"/>
    </source>
</evidence>
<dbReference type="OrthoDB" id="191686at2759"/>
<evidence type="ECO:0000256" key="3">
    <source>
        <dbReference type="ARBA" id="ARBA00022723"/>
    </source>
</evidence>
<dbReference type="Pfam" id="PF13499">
    <property type="entry name" value="EF-hand_7"/>
    <property type="match status" value="1"/>
</dbReference>
<dbReference type="CDD" id="cd00051">
    <property type="entry name" value="EFh"/>
    <property type="match status" value="2"/>
</dbReference>
<dbReference type="InterPro" id="IPR028846">
    <property type="entry name" value="Recoverin"/>
</dbReference>
<reference evidence="9 10" key="1">
    <citation type="submission" date="2019-07" db="EMBL/GenBank/DDBJ databases">
        <title>Rhodotorula toruloides NBRC10032 genome sequencing.</title>
        <authorList>
            <person name="Shida Y."/>
            <person name="Takaku H."/>
            <person name="Ogasawara W."/>
            <person name="Mori K."/>
        </authorList>
    </citation>
    <scope>NUCLEOTIDE SEQUENCE [LARGE SCALE GENOMIC DNA]</scope>
    <source>
        <strain evidence="9 10">NBRC10032</strain>
    </source>
</reference>
<feature type="domain" description="EF-hand" evidence="8">
    <location>
        <begin position="79"/>
        <end position="114"/>
    </location>
</feature>
<name>A0A511KPB7_RHOTO</name>
<dbReference type="InterPro" id="IPR011992">
    <property type="entry name" value="EF-hand-dom_pair"/>
</dbReference>
<accession>A0A511KPB7</accession>
<evidence type="ECO:0000313" key="10">
    <source>
        <dbReference type="Proteomes" id="UP000321518"/>
    </source>
</evidence>
<dbReference type="AlphaFoldDB" id="A0A511KPB7"/>
<dbReference type="GO" id="GO:0008047">
    <property type="term" value="F:enzyme activator activity"/>
    <property type="evidence" value="ECO:0007669"/>
    <property type="project" value="UniProtKB-ARBA"/>
</dbReference>
<dbReference type="Proteomes" id="UP000321518">
    <property type="component" value="Unassembled WGS sequence"/>
</dbReference>
<dbReference type="Pfam" id="PF00036">
    <property type="entry name" value="EF-hand_1"/>
    <property type="match status" value="1"/>
</dbReference>
<evidence type="ECO:0000256" key="1">
    <source>
        <dbReference type="ARBA" id="ARBA00006049"/>
    </source>
</evidence>
<dbReference type="GO" id="GO:0005509">
    <property type="term" value="F:calcium ion binding"/>
    <property type="evidence" value="ECO:0007669"/>
    <property type="project" value="InterPro"/>
</dbReference>
<evidence type="ECO:0000256" key="6">
    <source>
        <dbReference type="ARBA" id="ARBA00023288"/>
    </source>
</evidence>
<dbReference type="GO" id="GO:0005829">
    <property type="term" value="C:cytosol"/>
    <property type="evidence" value="ECO:0007669"/>
    <property type="project" value="TreeGrafter"/>
</dbReference>
<dbReference type="FunFam" id="1.10.238.10:FF:000009">
    <property type="entry name" value="Visinin-like protein 1"/>
    <property type="match status" value="1"/>
</dbReference>
<feature type="domain" description="EF-hand" evidence="8">
    <location>
        <begin position="115"/>
        <end position="150"/>
    </location>
</feature>
<keyword evidence="4" id="KW-0677">Repeat</keyword>
<dbReference type="PROSITE" id="PS50222">
    <property type="entry name" value="EF_HAND_2"/>
    <property type="match status" value="3"/>
</dbReference>
<evidence type="ECO:0000313" key="9">
    <source>
        <dbReference type="EMBL" id="GEM12213.1"/>
    </source>
</evidence>
<dbReference type="GO" id="GO:0016020">
    <property type="term" value="C:membrane"/>
    <property type="evidence" value="ECO:0007669"/>
    <property type="project" value="TreeGrafter"/>
</dbReference>
<organism evidence="9 10">
    <name type="scientific">Rhodotorula toruloides</name>
    <name type="common">Yeast</name>
    <name type="synonym">Rhodosporidium toruloides</name>
    <dbReference type="NCBI Taxonomy" id="5286"/>
    <lineage>
        <taxon>Eukaryota</taxon>
        <taxon>Fungi</taxon>
        <taxon>Dikarya</taxon>
        <taxon>Basidiomycota</taxon>
        <taxon>Pucciniomycotina</taxon>
        <taxon>Microbotryomycetes</taxon>
        <taxon>Sporidiobolales</taxon>
        <taxon>Sporidiobolaceae</taxon>
        <taxon>Rhodotorula</taxon>
    </lineage>
</organism>
<sequence>MLSLVSTLVSAIPITRGLQQGKSQSKLSPEDLADLQKNTYFDKKELQQWYKGFVKDCPSGQLNQEEFARIYKQFFPFGNPQAFAQHVFKVFDKNGNGTIDFREFIAALSITSRGKLDEKLQWAFQLYDINNDGLITYDEMLKIVQSIYDMTGEMVKLPPDEDTAEKRVNKIFALMDLNHDHQLTFEEFKEGSKKDPTIVQALSLYDGLV</sequence>